<gene>
    <name evidence="1" type="ORF">HUJ06_014755</name>
</gene>
<comment type="caution">
    <text evidence="1">The sequence shown here is derived from an EMBL/GenBank/DDBJ whole genome shotgun (WGS) entry which is preliminary data.</text>
</comment>
<accession>A0A822Z5T0</accession>
<name>A0A822Z5T0_NELNU</name>
<protein>
    <submittedName>
        <fullName evidence="1">Uncharacterized protein</fullName>
    </submittedName>
</protein>
<keyword evidence="2" id="KW-1185">Reference proteome</keyword>
<dbReference type="Proteomes" id="UP000607653">
    <property type="component" value="Unassembled WGS sequence"/>
</dbReference>
<dbReference type="EMBL" id="DUZY01000005">
    <property type="protein sequence ID" value="DAD40432.1"/>
    <property type="molecule type" value="Genomic_DNA"/>
</dbReference>
<evidence type="ECO:0000313" key="1">
    <source>
        <dbReference type="EMBL" id="DAD40432.1"/>
    </source>
</evidence>
<organism evidence="1 2">
    <name type="scientific">Nelumbo nucifera</name>
    <name type="common">Sacred lotus</name>
    <dbReference type="NCBI Taxonomy" id="4432"/>
    <lineage>
        <taxon>Eukaryota</taxon>
        <taxon>Viridiplantae</taxon>
        <taxon>Streptophyta</taxon>
        <taxon>Embryophyta</taxon>
        <taxon>Tracheophyta</taxon>
        <taxon>Spermatophyta</taxon>
        <taxon>Magnoliopsida</taxon>
        <taxon>Proteales</taxon>
        <taxon>Nelumbonaceae</taxon>
        <taxon>Nelumbo</taxon>
    </lineage>
</organism>
<sequence>MKKRSESSYTWQLRKRSSDASLAAMDEEAMYNNNLFLIEGSGKITQRASSSLPTSSTVGECPPFNYQYEHEQFLIEEDHQCSPCTSIVVGECPSIPLHKSPLPSSSPNVLLPNMVDIVPIVTPSEEQDNENIKSVVVGTIPSYSFESKLGD</sequence>
<dbReference type="AlphaFoldDB" id="A0A822Z5T0"/>
<reference evidence="1 2" key="1">
    <citation type="journal article" date="2020" name="Mol. Biol. Evol.">
        <title>Distinct Expression and Methylation Patterns for Genes with Different Fates following a Single Whole-Genome Duplication in Flowering Plants.</title>
        <authorList>
            <person name="Shi T."/>
            <person name="Rahmani R.S."/>
            <person name="Gugger P.F."/>
            <person name="Wang M."/>
            <person name="Li H."/>
            <person name="Zhang Y."/>
            <person name="Li Z."/>
            <person name="Wang Q."/>
            <person name="Van de Peer Y."/>
            <person name="Marchal K."/>
            <person name="Chen J."/>
        </authorList>
    </citation>
    <scope>NUCLEOTIDE SEQUENCE [LARGE SCALE GENOMIC DNA]</scope>
    <source>
        <tissue evidence="1">Leaf</tissue>
    </source>
</reference>
<proteinExistence type="predicted"/>
<evidence type="ECO:0000313" key="2">
    <source>
        <dbReference type="Proteomes" id="UP000607653"/>
    </source>
</evidence>